<evidence type="ECO:0000313" key="2">
    <source>
        <dbReference type="EMBL" id="WOL17687.1"/>
    </source>
</evidence>
<dbReference type="AlphaFoldDB" id="A0AAQ3L679"/>
<evidence type="ECO:0000259" key="1">
    <source>
        <dbReference type="SMART" id="SM01194"/>
    </source>
</evidence>
<dbReference type="GO" id="GO:0070481">
    <property type="term" value="P:nuclear-transcribed mRNA catabolic process, non-stop decay"/>
    <property type="evidence" value="ECO:0007669"/>
    <property type="project" value="InterPro"/>
</dbReference>
<accession>A0AAQ3L679</accession>
<dbReference type="GO" id="GO:0071025">
    <property type="term" value="P:RNA surveillance"/>
    <property type="evidence" value="ECO:0007669"/>
    <property type="project" value="InterPro"/>
</dbReference>
<dbReference type="GO" id="GO:0070651">
    <property type="term" value="P:nonfunctional rRNA decay"/>
    <property type="evidence" value="ECO:0007669"/>
    <property type="project" value="TreeGrafter"/>
</dbReference>
<dbReference type="InterPro" id="IPR004405">
    <property type="entry name" value="TF_pelota"/>
</dbReference>
<reference evidence="2 3" key="1">
    <citation type="submission" date="2023-10" db="EMBL/GenBank/DDBJ databases">
        <title>Chromosome-scale genome assembly provides insights into flower coloration mechanisms of Canna indica.</title>
        <authorList>
            <person name="Li C."/>
        </authorList>
    </citation>
    <scope>NUCLEOTIDE SEQUENCE [LARGE SCALE GENOMIC DNA]</scope>
    <source>
        <tissue evidence="2">Flower</tissue>
    </source>
</reference>
<dbReference type="GO" id="GO:0070966">
    <property type="term" value="P:nuclear-transcribed mRNA catabolic process, no-go decay"/>
    <property type="evidence" value="ECO:0007669"/>
    <property type="project" value="InterPro"/>
</dbReference>
<dbReference type="SUPFAM" id="SSF159065">
    <property type="entry name" value="Dom34/Pelota N-terminal domain-like"/>
    <property type="match status" value="1"/>
</dbReference>
<name>A0AAQ3L679_9LILI</name>
<gene>
    <name evidence="2" type="ORF">Cni_G26480</name>
</gene>
<dbReference type="GO" id="GO:0005737">
    <property type="term" value="C:cytoplasm"/>
    <property type="evidence" value="ECO:0007669"/>
    <property type="project" value="TreeGrafter"/>
</dbReference>
<protein>
    <submittedName>
        <fullName evidence="2">Protein PELOTA 1 isoform X2</fullName>
    </submittedName>
</protein>
<keyword evidence="3" id="KW-1185">Reference proteome</keyword>
<organism evidence="2 3">
    <name type="scientific">Canna indica</name>
    <name type="common">Indian-shot</name>
    <dbReference type="NCBI Taxonomy" id="4628"/>
    <lineage>
        <taxon>Eukaryota</taxon>
        <taxon>Viridiplantae</taxon>
        <taxon>Streptophyta</taxon>
        <taxon>Embryophyta</taxon>
        <taxon>Tracheophyta</taxon>
        <taxon>Spermatophyta</taxon>
        <taxon>Magnoliopsida</taxon>
        <taxon>Liliopsida</taxon>
        <taxon>Zingiberales</taxon>
        <taxon>Cannaceae</taxon>
        <taxon>Canna</taxon>
    </lineage>
</organism>
<dbReference type="EMBL" id="CP136897">
    <property type="protein sequence ID" value="WOL17687.1"/>
    <property type="molecule type" value="Genomic_DNA"/>
</dbReference>
<sequence length="166" mass="18794">MTPTTASSSPLLFLSDFSQSICPSYTTDPVCLSKPTTKQLPSCLFILASPRTMKLVRRDLVRGGPGSVKIILEDDDDMWHVYNLISVGDSIQVVTVRKVIRDLAHGGRDTERVKLKLEIKVEQWRLSQGETTMKKFYDKEKVVEVMHGLGAGWSMFNWNLMLVENF</sequence>
<dbReference type="SMART" id="SM01194">
    <property type="entry name" value="eRF1_1"/>
    <property type="match status" value="1"/>
</dbReference>
<proteinExistence type="predicted"/>
<feature type="domain" description="eRF1/Pelota-like N-terminal" evidence="1">
    <location>
        <begin position="53"/>
        <end position="164"/>
    </location>
</feature>
<dbReference type="GO" id="GO:0032790">
    <property type="term" value="P:ribosome disassembly"/>
    <property type="evidence" value="ECO:0007669"/>
    <property type="project" value="TreeGrafter"/>
</dbReference>
<evidence type="ECO:0000313" key="3">
    <source>
        <dbReference type="Proteomes" id="UP001327560"/>
    </source>
</evidence>
<dbReference type="Gene3D" id="2.30.30.870">
    <property type="entry name" value="Pelota, domain A"/>
    <property type="match status" value="1"/>
</dbReference>
<dbReference type="InterPro" id="IPR058547">
    <property type="entry name" value="Pelota_N"/>
</dbReference>
<dbReference type="PANTHER" id="PTHR10853">
    <property type="entry name" value="PELOTA"/>
    <property type="match status" value="1"/>
</dbReference>
<dbReference type="Pfam" id="PF26356">
    <property type="entry name" value="Pelota_N"/>
    <property type="match status" value="1"/>
</dbReference>
<dbReference type="InterPro" id="IPR005140">
    <property type="entry name" value="eRF1_Pelota-like_N"/>
</dbReference>
<dbReference type="PANTHER" id="PTHR10853:SF0">
    <property type="entry name" value="PROTEIN PELOTA HOMOLOG"/>
    <property type="match status" value="1"/>
</dbReference>
<dbReference type="Proteomes" id="UP001327560">
    <property type="component" value="Chromosome 8"/>
</dbReference>
<dbReference type="InterPro" id="IPR038069">
    <property type="entry name" value="Pelota/DOM34_N"/>
</dbReference>